<keyword evidence="1" id="KW-0812">Transmembrane</keyword>
<name>A0A1E7DPF3_9BACI</name>
<gene>
    <name evidence="2" type="ORF">BA724_06360</name>
</gene>
<dbReference type="Pfam" id="PF09551">
    <property type="entry name" value="Spore_II_R"/>
    <property type="match status" value="1"/>
</dbReference>
<dbReference type="AlphaFoldDB" id="A0A1E7DPF3"/>
<dbReference type="Proteomes" id="UP000095658">
    <property type="component" value="Unassembled WGS sequence"/>
</dbReference>
<comment type="caution">
    <text evidence="2">The sequence shown here is derived from an EMBL/GenBank/DDBJ whole genome shotgun (WGS) entry which is preliminary data.</text>
</comment>
<keyword evidence="3" id="KW-1185">Reference proteome</keyword>
<evidence type="ECO:0000256" key="1">
    <source>
        <dbReference type="SAM" id="Phobius"/>
    </source>
</evidence>
<dbReference type="InterPro" id="IPR014202">
    <property type="entry name" value="Spore_II_R"/>
</dbReference>
<protein>
    <recommendedName>
        <fullName evidence="4">Stage II sporulation protein R</fullName>
    </recommendedName>
</protein>
<dbReference type="STRING" id="1714016.BA724_06360"/>
<evidence type="ECO:0000313" key="2">
    <source>
        <dbReference type="EMBL" id="OES44885.1"/>
    </source>
</evidence>
<reference evidence="2 3" key="1">
    <citation type="submission" date="2016-06" db="EMBL/GenBank/DDBJ databases">
        <title>Domibacillus iocasae genome sequencing.</title>
        <authorList>
            <person name="Verma A."/>
            <person name="Pal Y."/>
            <person name="Ojha A.K."/>
            <person name="Krishnamurthi S."/>
        </authorList>
    </citation>
    <scope>NUCLEOTIDE SEQUENCE [LARGE SCALE GENOMIC DNA]</scope>
    <source>
        <strain evidence="2 3">DSM 29979</strain>
    </source>
</reference>
<proteinExistence type="predicted"/>
<sequence length="220" mass="24705">MKTKILILYVYGLSAAACFMMYFAPDDPAAGGIPDEAIRIRVVAHDNSKLEQERKEHVHLAVAAQIGEWASKAHSSEEARTLIAENIKEVKESASKAAGENVQVSLGKEAFPAKQYGRYVYPPGDYESLVVTIGDGRGDNWWCLLYPSFCFPEEEEEEPEYKWAVKELWEKVKKEDRIEVNQKTVAAKEDIDLFCSTILKNGQSSTQLSTNVDNLSTYCE</sequence>
<dbReference type="RefSeq" id="WP_069938508.1">
    <property type="nucleotide sequence ID" value="NZ_MAMP01000021.1"/>
</dbReference>
<dbReference type="OrthoDB" id="9793324at2"/>
<keyword evidence="1" id="KW-0472">Membrane</keyword>
<dbReference type="EMBL" id="MAMP01000021">
    <property type="protein sequence ID" value="OES44885.1"/>
    <property type="molecule type" value="Genomic_DNA"/>
</dbReference>
<dbReference type="PROSITE" id="PS51257">
    <property type="entry name" value="PROKAR_LIPOPROTEIN"/>
    <property type="match status" value="1"/>
</dbReference>
<organism evidence="2 3">
    <name type="scientific">Domibacillus iocasae</name>
    <dbReference type="NCBI Taxonomy" id="1714016"/>
    <lineage>
        <taxon>Bacteria</taxon>
        <taxon>Bacillati</taxon>
        <taxon>Bacillota</taxon>
        <taxon>Bacilli</taxon>
        <taxon>Bacillales</taxon>
        <taxon>Bacillaceae</taxon>
        <taxon>Domibacillus</taxon>
    </lineage>
</organism>
<feature type="transmembrane region" description="Helical" evidence="1">
    <location>
        <begin position="7"/>
        <end position="24"/>
    </location>
</feature>
<keyword evidence="1" id="KW-1133">Transmembrane helix</keyword>
<accession>A0A1E7DPF3</accession>
<evidence type="ECO:0000313" key="3">
    <source>
        <dbReference type="Proteomes" id="UP000095658"/>
    </source>
</evidence>
<evidence type="ECO:0008006" key="4">
    <source>
        <dbReference type="Google" id="ProtNLM"/>
    </source>
</evidence>